<reference evidence="1 2" key="1">
    <citation type="submission" date="2013-01" db="EMBL/GenBank/DDBJ databases">
        <title>The Genome Sequence of Bacillus cereus TIAC219.</title>
        <authorList>
            <consortium name="The Broad Institute Genome Sequencing Platform"/>
            <consortium name="The Broad Institute Genome Sequencing Center for Infectious Disease"/>
            <person name="Feldgarden M."/>
            <person name="Van der Auwera G.A."/>
            <person name="Mahillon J."/>
            <person name="Duprez V."/>
            <person name="Timmery S."/>
            <person name="Mattelet C."/>
            <person name="Dierick K."/>
            <person name="Sun M."/>
            <person name="Yu Z."/>
            <person name="Zhu L."/>
            <person name="Hu X."/>
            <person name="Shank E.B."/>
            <person name="Swiecicka I."/>
            <person name="Hansen B.M."/>
            <person name="Andrup L."/>
            <person name="Walker B."/>
            <person name="Young S.K."/>
            <person name="Zeng Q."/>
            <person name="Gargeya S."/>
            <person name="Fitzgerald M."/>
            <person name="Haas B."/>
            <person name="Abouelleil A."/>
            <person name="Alvarado L."/>
            <person name="Arachchi H.M."/>
            <person name="Berlin A.M."/>
            <person name="Chapman S.B."/>
            <person name="Dewar J."/>
            <person name="Goldberg J."/>
            <person name="Griggs A."/>
            <person name="Gujja S."/>
            <person name="Hansen M."/>
            <person name="Howarth C."/>
            <person name="Imamovic A."/>
            <person name="Larimer J."/>
            <person name="McCowan C."/>
            <person name="Murphy C."/>
            <person name="Neiman D."/>
            <person name="Pearson M."/>
            <person name="Priest M."/>
            <person name="Roberts A."/>
            <person name="Saif S."/>
            <person name="Shea T."/>
            <person name="Sisk P."/>
            <person name="Sykes S."/>
            <person name="Wortman J."/>
            <person name="Nusbaum C."/>
            <person name="Birren B."/>
        </authorList>
    </citation>
    <scope>NUCLEOTIDE SEQUENCE [LARGE SCALE GENOMIC DNA]</scope>
    <source>
        <strain evidence="1 2">TIAC219</strain>
    </source>
</reference>
<dbReference type="Proteomes" id="UP000014060">
    <property type="component" value="Unassembled WGS sequence"/>
</dbReference>
<evidence type="ECO:0000313" key="1">
    <source>
        <dbReference type="EMBL" id="EOQ54386.1"/>
    </source>
</evidence>
<evidence type="ECO:0000313" key="2">
    <source>
        <dbReference type="Proteomes" id="UP000014060"/>
    </source>
</evidence>
<organism evidence="1 2">
    <name type="scientific">Bacillus cereus TIAC219</name>
    <dbReference type="NCBI Taxonomy" id="718222"/>
    <lineage>
        <taxon>Bacteria</taxon>
        <taxon>Bacillati</taxon>
        <taxon>Bacillota</taxon>
        <taxon>Bacilli</taxon>
        <taxon>Bacillales</taxon>
        <taxon>Bacillaceae</taxon>
        <taxon>Bacillus</taxon>
        <taxon>Bacillus cereus group</taxon>
    </lineage>
</organism>
<dbReference type="EMBL" id="AHCJ01000120">
    <property type="protein sequence ID" value="EOQ54386.1"/>
    <property type="molecule type" value="Genomic_DNA"/>
</dbReference>
<feature type="non-terminal residue" evidence="1">
    <location>
        <position position="20"/>
    </location>
</feature>
<protein>
    <submittedName>
        <fullName evidence="1">Uncharacterized protein</fullName>
    </submittedName>
</protein>
<comment type="caution">
    <text evidence="1">The sequence shown here is derived from an EMBL/GenBank/DDBJ whole genome shotgun (WGS) entry which is preliminary data.</text>
</comment>
<sequence length="20" mass="2351">MYGTYLDLEDRDRIMGSLSD</sequence>
<proteinExistence type="predicted"/>
<accession>A0ABC9SNZ3</accession>
<gene>
    <name evidence="1" type="ORF">IAY_07217</name>
</gene>
<dbReference type="AlphaFoldDB" id="A0ABC9SNZ3"/>
<name>A0ABC9SNZ3_BACCE</name>